<proteinExistence type="predicted"/>
<dbReference type="InterPro" id="IPR011009">
    <property type="entry name" value="Kinase-like_dom_sf"/>
</dbReference>
<keyword evidence="9" id="KW-1185">Reference proteome</keyword>
<dbReference type="PANTHER" id="PTHR43671:SF13">
    <property type="entry name" value="SERINE_THREONINE-PROTEIN KINASE NEK2"/>
    <property type="match status" value="1"/>
</dbReference>
<dbReference type="GO" id="GO:0004674">
    <property type="term" value="F:protein serine/threonine kinase activity"/>
    <property type="evidence" value="ECO:0007669"/>
    <property type="project" value="UniProtKB-EC"/>
</dbReference>
<keyword evidence="4" id="KW-0418">Kinase</keyword>
<evidence type="ECO:0000259" key="7">
    <source>
        <dbReference type="PROSITE" id="PS50011"/>
    </source>
</evidence>
<name>A0A9W8NC15_9PEZI</name>
<evidence type="ECO:0000256" key="3">
    <source>
        <dbReference type="ARBA" id="ARBA00022741"/>
    </source>
</evidence>
<feature type="domain" description="Protein kinase" evidence="7">
    <location>
        <begin position="176"/>
        <end position="505"/>
    </location>
</feature>
<feature type="region of interest" description="Disordered" evidence="6">
    <location>
        <begin position="515"/>
        <end position="555"/>
    </location>
</feature>
<dbReference type="Proteomes" id="UP001148614">
    <property type="component" value="Unassembled WGS sequence"/>
</dbReference>
<gene>
    <name evidence="8" type="ORF">NPX13_g6709</name>
</gene>
<evidence type="ECO:0000313" key="9">
    <source>
        <dbReference type="Proteomes" id="UP001148614"/>
    </source>
</evidence>
<dbReference type="EMBL" id="JANPWZ010001221">
    <property type="protein sequence ID" value="KAJ3567610.1"/>
    <property type="molecule type" value="Genomic_DNA"/>
</dbReference>
<feature type="region of interest" description="Disordered" evidence="6">
    <location>
        <begin position="590"/>
        <end position="609"/>
    </location>
</feature>
<dbReference type="SUPFAM" id="SSF56112">
    <property type="entry name" value="Protein kinase-like (PK-like)"/>
    <property type="match status" value="1"/>
</dbReference>
<evidence type="ECO:0000256" key="2">
    <source>
        <dbReference type="ARBA" id="ARBA00022679"/>
    </source>
</evidence>
<evidence type="ECO:0000256" key="5">
    <source>
        <dbReference type="ARBA" id="ARBA00022840"/>
    </source>
</evidence>
<dbReference type="PANTHER" id="PTHR43671">
    <property type="entry name" value="SERINE/THREONINE-PROTEIN KINASE NEK"/>
    <property type="match status" value="1"/>
</dbReference>
<comment type="caution">
    <text evidence="8">The sequence shown here is derived from an EMBL/GenBank/DDBJ whole genome shotgun (WGS) entry which is preliminary data.</text>
</comment>
<evidence type="ECO:0000313" key="8">
    <source>
        <dbReference type="EMBL" id="KAJ3567610.1"/>
    </source>
</evidence>
<dbReference type="PROSITE" id="PS00108">
    <property type="entry name" value="PROTEIN_KINASE_ST"/>
    <property type="match status" value="1"/>
</dbReference>
<sequence>MDAPGKRAQRYSLFATYVEDNEDVGIDGSNQKRHYISRERLSDYWNGDTILDLLGANDRQVTVQTIRTTHLQIFSILVWISNYHHNWIDYIPHFIFAKFTDTQLPLAPPPKQGEPSPYDQRSCPFPDNPEGREAWLRFSEEQWRFVPLQFRPPNGTYIERVHPGRDDVDVRQIRPITVLDQLHPRSFSPAKIYKVQPHESSGLPVSHPIILKEYPVDELTGQFEQEHTVYTAISNNMHDNPDHRDAHFLRYYGAFLQGDTVVLLLEYCSQGTLLDLFQDGWYLPRTQEEAHALWAAALHLLEGLDFLHSKGGNSVVLHQDIKPANIFVFKETQPGKPDKLFFKLGDFGMSSTTYPSAEGEAEGPDNQGSRMYSAPEIAAWTEGDQHIPRMTKWASDIWSFGCVLYELALWMAKFERGRIEFRESRIEATKHIPRIVDAGYRGAFHDGKELLPLVEAQVDELTKLGTPVASLSSELMRFVLMNMLRPNPIGRLQARQLKLHLMDWLNEITASVSEPGSIPTTLQDSPQLVESPPPLIRSPTTPSSKHRLPSTPSRTSAFELQGSPYIFSNQSHMTSPVSEQITDFRFFQHESPTGLGAQGHSPHGSHTSYPTIPSVSGSNVPQNMIANLKINDNTPVVASKHRDSYYTPCTVDEIIKQGWPQKPKNKRDENKLPGMSRAVSDLKDRDQCFIIDNSLSMTDCWEKVKRTTLALVSVVQDIDPDDIELFCTNRANSANTDNHMKTKGCKGLEEWLNENQPHNNIGPCRMENHLNDILPELKQRTKGINVYVLTNGVWENRDSETVEAATQSMKTIVSRVKKHSLHPTFLSIQFVRFGEHPIGTKRLQWLDDELKYHIPDGWDIVDTTHHTGNVWKMLIGATSAWEDSIEEETSQTNP</sequence>
<accession>A0A9W8NC15</accession>
<dbReference type="PROSITE" id="PS50011">
    <property type="entry name" value="PROTEIN_KINASE_DOM"/>
    <property type="match status" value="1"/>
</dbReference>
<evidence type="ECO:0000256" key="6">
    <source>
        <dbReference type="SAM" id="MobiDB-lite"/>
    </source>
</evidence>
<dbReference type="SMART" id="SM00220">
    <property type="entry name" value="S_TKc"/>
    <property type="match status" value="1"/>
</dbReference>
<evidence type="ECO:0000256" key="4">
    <source>
        <dbReference type="ARBA" id="ARBA00022777"/>
    </source>
</evidence>
<dbReference type="EC" id="2.7.11.1" evidence="1"/>
<feature type="compositionally biased region" description="Polar residues" evidence="6">
    <location>
        <begin position="515"/>
        <end position="528"/>
    </location>
</feature>
<reference evidence="8" key="1">
    <citation type="submission" date="2022-07" db="EMBL/GenBank/DDBJ databases">
        <title>Genome Sequence of Xylaria arbuscula.</title>
        <authorList>
            <person name="Buettner E."/>
        </authorList>
    </citation>
    <scope>NUCLEOTIDE SEQUENCE</scope>
    <source>
        <strain evidence="8">VT107</strain>
    </source>
</reference>
<dbReference type="InterPro" id="IPR050660">
    <property type="entry name" value="NEK_Ser/Thr_kinase"/>
</dbReference>
<keyword evidence="2" id="KW-0808">Transferase</keyword>
<protein>
    <recommendedName>
        <fullName evidence="1">non-specific serine/threonine protein kinase</fullName>
        <ecNumber evidence="1">2.7.11.1</ecNumber>
    </recommendedName>
</protein>
<dbReference type="GO" id="GO:0005524">
    <property type="term" value="F:ATP binding"/>
    <property type="evidence" value="ECO:0007669"/>
    <property type="project" value="UniProtKB-KW"/>
</dbReference>
<dbReference type="AlphaFoldDB" id="A0A9W8NC15"/>
<evidence type="ECO:0000256" key="1">
    <source>
        <dbReference type="ARBA" id="ARBA00012513"/>
    </source>
</evidence>
<keyword evidence="5" id="KW-0067">ATP-binding</keyword>
<dbReference type="Gene3D" id="1.10.510.10">
    <property type="entry name" value="Transferase(Phosphotransferase) domain 1"/>
    <property type="match status" value="1"/>
</dbReference>
<dbReference type="InterPro" id="IPR000719">
    <property type="entry name" value="Prot_kinase_dom"/>
</dbReference>
<dbReference type="Pfam" id="PF00069">
    <property type="entry name" value="Pkinase"/>
    <property type="match status" value="1"/>
</dbReference>
<dbReference type="InterPro" id="IPR008271">
    <property type="entry name" value="Ser/Thr_kinase_AS"/>
</dbReference>
<organism evidence="8 9">
    <name type="scientific">Xylaria arbuscula</name>
    <dbReference type="NCBI Taxonomy" id="114810"/>
    <lineage>
        <taxon>Eukaryota</taxon>
        <taxon>Fungi</taxon>
        <taxon>Dikarya</taxon>
        <taxon>Ascomycota</taxon>
        <taxon>Pezizomycotina</taxon>
        <taxon>Sordariomycetes</taxon>
        <taxon>Xylariomycetidae</taxon>
        <taxon>Xylariales</taxon>
        <taxon>Xylariaceae</taxon>
        <taxon>Xylaria</taxon>
    </lineage>
</organism>
<dbReference type="VEuPathDB" id="FungiDB:F4678DRAFT_114797"/>
<keyword evidence="3" id="KW-0547">Nucleotide-binding</keyword>
<dbReference type="CDD" id="cd00180">
    <property type="entry name" value="PKc"/>
    <property type="match status" value="1"/>
</dbReference>